<feature type="binding site" evidence="8">
    <location>
        <position position="97"/>
    </location>
    <ligand>
        <name>substrate</name>
    </ligand>
</feature>
<dbReference type="InterPro" id="IPR011782">
    <property type="entry name" value="Pept_S1C_Do"/>
</dbReference>
<dbReference type="eggNOG" id="COG0265">
    <property type="taxonomic scope" value="Bacteria"/>
</dbReference>
<dbReference type="SMART" id="SM00228">
    <property type="entry name" value="PDZ"/>
    <property type="match status" value="2"/>
</dbReference>
<dbReference type="RefSeq" id="WP_012002446.1">
    <property type="nucleotide sequence ID" value="NC_009828.1"/>
</dbReference>
<dbReference type="HOGENOM" id="CLU_020120_1_0_0"/>
<dbReference type="Proteomes" id="UP000002016">
    <property type="component" value="Chromosome"/>
</dbReference>
<keyword evidence="3 9" id="KW-0732">Signal</keyword>
<keyword evidence="6" id="KW-0720">Serine protease</keyword>
<dbReference type="InterPro" id="IPR036034">
    <property type="entry name" value="PDZ_sf"/>
</dbReference>
<dbReference type="Pfam" id="PF13180">
    <property type="entry name" value="PDZ_2"/>
    <property type="match status" value="1"/>
</dbReference>
<dbReference type="GO" id="GO:0006508">
    <property type="term" value="P:proteolysis"/>
    <property type="evidence" value="ECO:0007669"/>
    <property type="project" value="UniProtKB-KW"/>
</dbReference>
<dbReference type="PANTHER" id="PTHR22939:SF129">
    <property type="entry name" value="SERINE PROTEASE HTRA2, MITOCHONDRIAL"/>
    <property type="match status" value="1"/>
</dbReference>
<feature type="signal peptide" evidence="9">
    <location>
        <begin position="1"/>
        <end position="19"/>
    </location>
</feature>
<organism evidence="11 12">
    <name type="scientific">Pseudothermotoga lettingae (strain ATCC BAA-301 / DSM 14385 / NBRC 107922 / TMO)</name>
    <name type="common">Thermotoga lettingae</name>
    <dbReference type="NCBI Taxonomy" id="416591"/>
    <lineage>
        <taxon>Bacteria</taxon>
        <taxon>Thermotogati</taxon>
        <taxon>Thermotogota</taxon>
        <taxon>Thermotogae</taxon>
        <taxon>Thermotogales</taxon>
        <taxon>Thermotogaceae</taxon>
        <taxon>Pseudothermotoga</taxon>
    </lineage>
</organism>
<dbReference type="InterPro" id="IPR001940">
    <property type="entry name" value="Peptidase_S1C"/>
</dbReference>
<evidence type="ECO:0000256" key="5">
    <source>
        <dbReference type="ARBA" id="ARBA00022801"/>
    </source>
</evidence>
<keyword evidence="4" id="KW-0677">Repeat</keyword>
<comment type="similarity">
    <text evidence="1">Belongs to the peptidase S1C family.</text>
</comment>
<dbReference type="STRING" id="416591.Tlet_0398"/>
<dbReference type="EC" id="1.3.1.74" evidence="11"/>
<evidence type="ECO:0000256" key="3">
    <source>
        <dbReference type="ARBA" id="ARBA00022729"/>
    </source>
</evidence>
<feature type="binding site" evidence="8">
    <location>
        <begin position="203"/>
        <end position="205"/>
    </location>
    <ligand>
        <name>substrate</name>
    </ligand>
</feature>
<dbReference type="Gene3D" id="2.40.10.10">
    <property type="entry name" value="Trypsin-like serine proteases"/>
    <property type="match status" value="2"/>
</dbReference>
<sequence length="456" mass="49540" precursor="true">MKKLFLVVLMLVASMVSFGYVNPDYQSPVVAVVEQCAPAVVKVEAVKYTTSPYFDPFMEEFFKRWFGYNPFGGTQESTSLGSGFIFDKEGLILTNEHVVDGSKDITITLLDGTTYKAEYVGGDEELDIAVLKIKPDRDLPVLEFGDSDSLKIGEWTIAIGNPLGFQHTVTIGVVSATGRRIPKPDGSGYYTNLIQTDAAINPGNSGGPLLNIHGQVIGINTAIINPTEAVNLGFAIPINTVKRFISQLVETGKTQKAYLGVRVMTVTENLAKAMGLKVNQGVLVVQVLENSPAERSGLKENDVIVKFDNVSVSTDAELVSLIHSHIPGDTVKLLVNRSGKEINLTVTLGSSAEEGVETAQAAQEFLGIVVDEITDSDRESYSLPASLDGVIVRQVKNSAQIQKGDVIYQIAVNGKNNTIKSVNDWNNIVSKIKQGDFVAIFVYRKGAKMIYSFTYR</sequence>
<dbReference type="GO" id="GO:0004252">
    <property type="term" value="F:serine-type endopeptidase activity"/>
    <property type="evidence" value="ECO:0007669"/>
    <property type="project" value="InterPro"/>
</dbReference>
<evidence type="ECO:0000256" key="1">
    <source>
        <dbReference type="ARBA" id="ARBA00010541"/>
    </source>
</evidence>
<dbReference type="OrthoDB" id="9758917at2"/>
<dbReference type="InterPro" id="IPR001478">
    <property type="entry name" value="PDZ"/>
</dbReference>
<dbReference type="Gene3D" id="2.30.42.60">
    <property type="match status" value="1"/>
</dbReference>
<dbReference type="SUPFAM" id="SSF50156">
    <property type="entry name" value="PDZ domain-like"/>
    <property type="match status" value="2"/>
</dbReference>
<keyword evidence="12" id="KW-1185">Reference proteome</keyword>
<evidence type="ECO:0000256" key="6">
    <source>
        <dbReference type="ARBA" id="ARBA00022825"/>
    </source>
</evidence>
<evidence type="ECO:0000256" key="4">
    <source>
        <dbReference type="ARBA" id="ARBA00022737"/>
    </source>
</evidence>
<dbReference type="Pfam" id="PF13365">
    <property type="entry name" value="Trypsin_2"/>
    <property type="match status" value="1"/>
</dbReference>
<dbReference type="AlphaFoldDB" id="A8F481"/>
<proteinExistence type="inferred from homology"/>
<dbReference type="Gene3D" id="2.30.42.10">
    <property type="match status" value="1"/>
</dbReference>
<name>A8F481_PSELT</name>
<evidence type="ECO:0000256" key="9">
    <source>
        <dbReference type="SAM" id="SignalP"/>
    </source>
</evidence>
<feature type="active site" description="Charge relay system" evidence="7">
    <location>
        <position position="127"/>
    </location>
</feature>
<dbReference type="PROSITE" id="PS50106">
    <property type="entry name" value="PDZ"/>
    <property type="match status" value="1"/>
</dbReference>
<evidence type="ECO:0000256" key="2">
    <source>
        <dbReference type="ARBA" id="ARBA00022670"/>
    </source>
</evidence>
<dbReference type="InterPro" id="IPR043504">
    <property type="entry name" value="Peptidase_S1_PA_chymotrypsin"/>
</dbReference>
<reference evidence="11 12" key="1">
    <citation type="submission" date="2007-08" db="EMBL/GenBank/DDBJ databases">
        <title>Complete sequence of Thermotoga lettingae TMO.</title>
        <authorList>
            <consortium name="US DOE Joint Genome Institute"/>
            <person name="Copeland A."/>
            <person name="Lucas S."/>
            <person name="Lapidus A."/>
            <person name="Barry K."/>
            <person name="Glavina del Rio T."/>
            <person name="Dalin E."/>
            <person name="Tice H."/>
            <person name="Pitluck S."/>
            <person name="Foster B."/>
            <person name="Bruce D."/>
            <person name="Schmutz J."/>
            <person name="Larimer F."/>
            <person name="Land M."/>
            <person name="Hauser L."/>
            <person name="Kyrpides N."/>
            <person name="Mikhailova N."/>
            <person name="Nelson K."/>
            <person name="Gogarten J.P."/>
            <person name="Noll K."/>
            <person name="Richardson P."/>
        </authorList>
    </citation>
    <scope>NUCLEOTIDE SEQUENCE [LARGE SCALE GENOMIC DNA]</scope>
    <source>
        <strain evidence="12">ATCC BAA-301 / DSM 14385 / NBRC 107922 / TMO</strain>
    </source>
</reference>
<dbReference type="NCBIfam" id="TIGR02037">
    <property type="entry name" value="degP_htrA_DO"/>
    <property type="match status" value="1"/>
</dbReference>
<feature type="domain" description="PDZ" evidence="10">
    <location>
        <begin position="248"/>
        <end position="350"/>
    </location>
</feature>
<keyword evidence="2 11" id="KW-0645">Protease</keyword>
<evidence type="ECO:0000256" key="7">
    <source>
        <dbReference type="PIRSR" id="PIRSR611782-1"/>
    </source>
</evidence>
<feature type="chain" id="PRO_5002719147" evidence="9">
    <location>
        <begin position="20"/>
        <end position="456"/>
    </location>
</feature>
<protein>
    <submittedName>
        <fullName evidence="11">Protease Do</fullName>
        <ecNumber evidence="11">1.3.1.74</ecNumber>
    </submittedName>
</protein>
<dbReference type="EMBL" id="CP000812">
    <property type="protein sequence ID" value="ABV32965.1"/>
    <property type="molecule type" value="Genomic_DNA"/>
</dbReference>
<evidence type="ECO:0000313" key="11">
    <source>
        <dbReference type="EMBL" id="ABV32965.1"/>
    </source>
</evidence>
<keyword evidence="11" id="KW-0560">Oxidoreductase</keyword>
<dbReference type="KEGG" id="tle:Tlet_0398"/>
<evidence type="ECO:0000259" key="10">
    <source>
        <dbReference type="PROSITE" id="PS50106"/>
    </source>
</evidence>
<evidence type="ECO:0000256" key="8">
    <source>
        <dbReference type="PIRSR" id="PIRSR611782-2"/>
    </source>
</evidence>
<accession>A8F481</accession>
<gene>
    <name evidence="11" type="ordered locus">Tlet_0398</name>
</gene>
<reference evidence="11 12" key="2">
    <citation type="journal article" date="2009" name="Proc. Natl. Acad. Sci. U.S.A.">
        <title>On the chimeric nature, thermophilic origin, and phylogenetic placement of the Thermotogales.</title>
        <authorList>
            <person name="Zhaxybayeva O."/>
            <person name="Swithers K.S."/>
            <person name="Lapierre P."/>
            <person name="Fournier G.P."/>
            <person name="Bickhart D.M."/>
            <person name="DeBoy R.T."/>
            <person name="Nelson K.E."/>
            <person name="Nesbo C.L."/>
            <person name="Doolittle W.F."/>
            <person name="Gogarten J.P."/>
            <person name="Noll K.M."/>
        </authorList>
    </citation>
    <scope>NUCLEOTIDE SEQUENCE [LARGE SCALE GENOMIC DNA]</scope>
    <source>
        <strain evidence="12">ATCC BAA-301 / DSM 14385 / NBRC 107922 / TMO</strain>
    </source>
</reference>
<feature type="binding site" evidence="8">
    <location>
        <position position="127"/>
    </location>
    <ligand>
        <name>substrate</name>
    </ligand>
</feature>
<keyword evidence="5" id="KW-0378">Hydrolase</keyword>
<dbReference type="GO" id="GO:0032440">
    <property type="term" value="F:2-alkenal reductase [NAD(P)H] activity"/>
    <property type="evidence" value="ECO:0007669"/>
    <property type="project" value="UniProtKB-EC"/>
</dbReference>
<dbReference type="SUPFAM" id="SSF50494">
    <property type="entry name" value="Trypsin-like serine proteases"/>
    <property type="match status" value="1"/>
</dbReference>
<dbReference type="PRINTS" id="PR00834">
    <property type="entry name" value="PROTEASES2C"/>
</dbReference>
<dbReference type="InterPro" id="IPR009003">
    <property type="entry name" value="Peptidase_S1_PA"/>
</dbReference>
<dbReference type="PANTHER" id="PTHR22939">
    <property type="entry name" value="SERINE PROTEASE FAMILY S1C HTRA-RELATED"/>
    <property type="match status" value="1"/>
</dbReference>
<evidence type="ECO:0000313" key="12">
    <source>
        <dbReference type="Proteomes" id="UP000002016"/>
    </source>
</evidence>
<feature type="active site" description="Charge relay system" evidence="7">
    <location>
        <position position="97"/>
    </location>
</feature>
<feature type="active site" description="Charge relay system" evidence="7">
    <location>
        <position position="205"/>
    </location>
</feature>